<dbReference type="Pfam" id="PF08924">
    <property type="entry name" value="Rv2525c_GlyHyd-like"/>
    <property type="match status" value="1"/>
</dbReference>
<evidence type="ECO:0000313" key="3">
    <source>
        <dbReference type="EMBL" id="MCS0638330.1"/>
    </source>
</evidence>
<dbReference type="RefSeq" id="WP_258789601.1">
    <property type="nucleotide sequence ID" value="NZ_JANUGQ010000021.1"/>
</dbReference>
<name>A0ABT2CLN8_9ACTN</name>
<dbReference type="InterPro" id="IPR017853">
    <property type="entry name" value="GH"/>
</dbReference>
<dbReference type="InterPro" id="IPR015020">
    <property type="entry name" value="Rv2525c-like_Glyco_Hydro-like"/>
</dbReference>
<organism evidence="3 4">
    <name type="scientific">Streptomyces pyxinae</name>
    <dbReference type="NCBI Taxonomy" id="2970734"/>
    <lineage>
        <taxon>Bacteria</taxon>
        <taxon>Bacillati</taxon>
        <taxon>Actinomycetota</taxon>
        <taxon>Actinomycetes</taxon>
        <taxon>Kitasatosporales</taxon>
        <taxon>Streptomycetaceae</taxon>
        <taxon>Streptomyces</taxon>
    </lineage>
</organism>
<comment type="caution">
    <text evidence="3">The sequence shown here is derived from an EMBL/GenBank/DDBJ whole genome shotgun (WGS) entry which is preliminary data.</text>
</comment>
<dbReference type="Gene3D" id="3.20.20.80">
    <property type="entry name" value="Glycosidases"/>
    <property type="match status" value="1"/>
</dbReference>
<sequence>MAKHRMTRRGRLLVWTGAGAVLAGGGAFTASALSPATVTRAAAKVAQKQRPAPAVFTGHLFDTCTAPSLSAMKAWKGAGAYGGVAVYIGGRNRGCAQPELTPSWVKSVSASGWKVAPLYVGLQPPCQKSGSKHRIDPARATEQGTADGADVVARAAALGMRPGSALYFDMEPYDIKDTACDSAVLGYVRAWNRAVRAKGYWAGYYGFASTSAAAVATATARNPADMPDAFWYALWNGQRTTTADWPWQPSLWTGHRRAHQYLANSKETHGGVTLTVDRDDWDAPVAVVTP</sequence>
<feature type="domain" description="Rv2525c-like glycoside hydrolase-like" evidence="2">
    <location>
        <begin position="73"/>
        <end position="281"/>
    </location>
</feature>
<evidence type="ECO:0000259" key="2">
    <source>
        <dbReference type="Pfam" id="PF08924"/>
    </source>
</evidence>
<keyword evidence="4" id="KW-1185">Reference proteome</keyword>
<evidence type="ECO:0000256" key="1">
    <source>
        <dbReference type="SAM" id="SignalP"/>
    </source>
</evidence>
<reference evidence="3" key="1">
    <citation type="submission" date="2022-08" db="EMBL/GenBank/DDBJ databases">
        <authorList>
            <person name="Somphong A."/>
            <person name="Phongsopitanun W."/>
        </authorList>
    </citation>
    <scope>NUCLEOTIDE SEQUENCE</scope>
    <source>
        <strain evidence="3">LP05-1</strain>
    </source>
</reference>
<gene>
    <name evidence="3" type="ORF">NX801_22275</name>
</gene>
<accession>A0ABT2CLN8</accession>
<feature type="signal peptide" evidence="1">
    <location>
        <begin position="1"/>
        <end position="32"/>
    </location>
</feature>
<dbReference type="SUPFAM" id="SSF51445">
    <property type="entry name" value="(Trans)glycosidases"/>
    <property type="match status" value="1"/>
</dbReference>
<evidence type="ECO:0000313" key="4">
    <source>
        <dbReference type="Proteomes" id="UP001431313"/>
    </source>
</evidence>
<keyword evidence="1" id="KW-0732">Signal</keyword>
<protein>
    <submittedName>
        <fullName evidence="3">DUF1906 domain-containing protein</fullName>
    </submittedName>
</protein>
<feature type="chain" id="PRO_5047372593" evidence="1">
    <location>
        <begin position="33"/>
        <end position="290"/>
    </location>
</feature>
<dbReference type="Proteomes" id="UP001431313">
    <property type="component" value="Unassembled WGS sequence"/>
</dbReference>
<proteinExistence type="predicted"/>
<dbReference type="EMBL" id="JANUGQ010000021">
    <property type="protein sequence ID" value="MCS0638330.1"/>
    <property type="molecule type" value="Genomic_DNA"/>
</dbReference>